<evidence type="ECO:0000313" key="3">
    <source>
        <dbReference type="EMBL" id="KAG9335437.1"/>
    </source>
</evidence>
<dbReference type="CDD" id="cd00096">
    <property type="entry name" value="Ig"/>
    <property type="match status" value="1"/>
</dbReference>
<dbReference type="SMART" id="SM00408">
    <property type="entry name" value="IGc2"/>
    <property type="match status" value="4"/>
</dbReference>
<dbReference type="Pfam" id="PF13927">
    <property type="entry name" value="Ig_3"/>
    <property type="match status" value="2"/>
</dbReference>
<keyword evidence="4" id="KW-1185">Reference proteome</keyword>
<dbReference type="SMART" id="SM00409">
    <property type="entry name" value="IG"/>
    <property type="match status" value="4"/>
</dbReference>
<dbReference type="SUPFAM" id="SSF48726">
    <property type="entry name" value="Immunoglobulin"/>
    <property type="match status" value="4"/>
</dbReference>
<dbReference type="PROSITE" id="PS50835">
    <property type="entry name" value="IG_LIKE"/>
    <property type="match status" value="4"/>
</dbReference>
<feature type="domain" description="Ig-like" evidence="2">
    <location>
        <begin position="113"/>
        <end position="193"/>
    </location>
</feature>
<dbReference type="AlphaFoldDB" id="A0A8T2NG54"/>
<dbReference type="InterPro" id="IPR003598">
    <property type="entry name" value="Ig_sub2"/>
</dbReference>
<protein>
    <recommendedName>
        <fullName evidence="2">Ig-like domain-containing protein</fullName>
    </recommendedName>
</protein>
<gene>
    <name evidence="3" type="ORF">JZ751_004759</name>
</gene>
<proteinExistence type="predicted"/>
<reference evidence="3" key="1">
    <citation type="thesis" date="2021" institute="BYU ScholarsArchive" country="Provo, UT, USA">
        <title>Applications of and Algorithms for Genome Assembly and Genomic Analyses with an Emphasis on Marine Teleosts.</title>
        <authorList>
            <person name="Pickett B.D."/>
        </authorList>
    </citation>
    <scope>NUCLEOTIDE SEQUENCE</scope>
    <source>
        <strain evidence="3">HI-2016</strain>
    </source>
</reference>
<feature type="domain" description="Ig-like" evidence="2">
    <location>
        <begin position="200"/>
        <end position="322"/>
    </location>
</feature>
<dbReference type="Pfam" id="PF13895">
    <property type="entry name" value="Ig_2"/>
    <property type="match status" value="2"/>
</dbReference>
<comment type="caution">
    <text evidence="3">The sequence shown here is derived from an EMBL/GenBank/DDBJ whole genome shotgun (WGS) entry which is preliminary data.</text>
</comment>
<dbReference type="InterPro" id="IPR003599">
    <property type="entry name" value="Ig_sub"/>
</dbReference>
<dbReference type="Proteomes" id="UP000824540">
    <property type="component" value="Unassembled WGS sequence"/>
</dbReference>
<dbReference type="InterPro" id="IPR036179">
    <property type="entry name" value="Ig-like_dom_sf"/>
</dbReference>
<dbReference type="PANTHER" id="PTHR46013">
    <property type="entry name" value="VASCULAR CELL ADHESION MOLECULE 1"/>
    <property type="match status" value="1"/>
</dbReference>
<dbReference type="OrthoDB" id="10039395at2759"/>
<feature type="compositionally biased region" description="Polar residues" evidence="1">
    <location>
        <begin position="409"/>
        <end position="421"/>
    </location>
</feature>
<organism evidence="3 4">
    <name type="scientific">Albula glossodonta</name>
    <name type="common">roundjaw bonefish</name>
    <dbReference type="NCBI Taxonomy" id="121402"/>
    <lineage>
        <taxon>Eukaryota</taxon>
        <taxon>Metazoa</taxon>
        <taxon>Chordata</taxon>
        <taxon>Craniata</taxon>
        <taxon>Vertebrata</taxon>
        <taxon>Euteleostomi</taxon>
        <taxon>Actinopterygii</taxon>
        <taxon>Neopterygii</taxon>
        <taxon>Teleostei</taxon>
        <taxon>Albuliformes</taxon>
        <taxon>Albulidae</taxon>
        <taxon>Albula</taxon>
    </lineage>
</organism>
<feature type="domain" description="Ig-like" evidence="2">
    <location>
        <begin position="25"/>
        <end position="107"/>
    </location>
</feature>
<evidence type="ECO:0000256" key="1">
    <source>
        <dbReference type="SAM" id="MobiDB-lite"/>
    </source>
</evidence>
<dbReference type="EMBL" id="JAFBMS010000120">
    <property type="protein sequence ID" value="KAG9335437.1"/>
    <property type="molecule type" value="Genomic_DNA"/>
</dbReference>
<dbReference type="Gene3D" id="2.60.40.10">
    <property type="entry name" value="Immunoglobulins"/>
    <property type="match status" value="4"/>
</dbReference>
<sequence>MISCRVPGKKECDARHVTLTVEYSPKETNVEVSPEDMKEGDAVTLTCHSKGNPEPRISWYKEGNIEGPKDKLWIFKVIKTEDAGKYFCLAENKHGNENSAIIKVDVKYSPKGPKITTGANLSWIVSGNDISLTCTIERSNPAPSSFIWHRNSALLLTTEQTHRFPAIVAEDSGSYKCRARNSVGESTESKSVEIVVNYGPRYVNVKQENVHCCEAEVKVGHRLALVCETDSHPKPNSYTWYRATERLFWKLVEIENTVSPESTDKSWKQRAEDGENGQLSWKIQDGGLTLTRERIDVMDAAWYMCQAENYISAMNSSSSRVNVLYPPTSVNLTMTSTVRESDLLTINCSTDSFPPSKLILERAPSPTHSDLPDPPGAVRMTETDPLSNFLTVSHRATIEHAGLYTCKASNSEGENRTSQELVVQRKWRST</sequence>
<dbReference type="InterPro" id="IPR007110">
    <property type="entry name" value="Ig-like_dom"/>
</dbReference>
<accession>A0A8T2NG54</accession>
<feature type="domain" description="Ig-like" evidence="2">
    <location>
        <begin position="327"/>
        <end position="422"/>
    </location>
</feature>
<evidence type="ECO:0000259" key="2">
    <source>
        <dbReference type="PROSITE" id="PS50835"/>
    </source>
</evidence>
<dbReference type="InterPro" id="IPR013783">
    <property type="entry name" value="Ig-like_fold"/>
</dbReference>
<dbReference type="PANTHER" id="PTHR46013:SF7">
    <property type="entry name" value="IG-LIKE DOMAIN-CONTAINING PROTEIN"/>
    <property type="match status" value="1"/>
</dbReference>
<evidence type="ECO:0000313" key="4">
    <source>
        <dbReference type="Proteomes" id="UP000824540"/>
    </source>
</evidence>
<feature type="region of interest" description="Disordered" evidence="1">
    <location>
        <begin position="409"/>
        <end position="430"/>
    </location>
</feature>
<name>A0A8T2NG54_9TELE</name>